<dbReference type="EMBL" id="CAJJDN010000115">
    <property type="protein sequence ID" value="CAD8117972.1"/>
    <property type="molecule type" value="Genomic_DNA"/>
</dbReference>
<name>A0A8S1QS46_9CILI</name>
<protein>
    <submittedName>
        <fullName evidence="1">Uncharacterized protein</fullName>
    </submittedName>
</protein>
<sequence>MGISICPKQRQNTMHEVKVFIQPPPCMIKLQKVSKIILEDDVIDKEDSPMLPQIQKTDIDEMKISFTAQQSEEIDNNLEQPWLKKTFAQSQLNDIQNVSFEPNNSSFDLFKPKSILKINKNVNHSQDHISNDQLSIGSIKSNKKVSFDKQIQFSHFRKQ</sequence>
<proteinExistence type="predicted"/>
<evidence type="ECO:0000313" key="2">
    <source>
        <dbReference type="Proteomes" id="UP000692954"/>
    </source>
</evidence>
<dbReference type="OrthoDB" id="288093at2759"/>
<organism evidence="1 2">
    <name type="scientific">Paramecium sonneborni</name>
    <dbReference type="NCBI Taxonomy" id="65129"/>
    <lineage>
        <taxon>Eukaryota</taxon>
        <taxon>Sar</taxon>
        <taxon>Alveolata</taxon>
        <taxon>Ciliophora</taxon>
        <taxon>Intramacronucleata</taxon>
        <taxon>Oligohymenophorea</taxon>
        <taxon>Peniculida</taxon>
        <taxon>Parameciidae</taxon>
        <taxon>Paramecium</taxon>
    </lineage>
</organism>
<gene>
    <name evidence="1" type="ORF">PSON_ATCC_30995.1.T1150160</name>
</gene>
<reference evidence="1" key="1">
    <citation type="submission" date="2021-01" db="EMBL/GenBank/DDBJ databases">
        <authorList>
            <consortium name="Genoscope - CEA"/>
            <person name="William W."/>
        </authorList>
    </citation>
    <scope>NUCLEOTIDE SEQUENCE</scope>
</reference>
<dbReference type="Proteomes" id="UP000692954">
    <property type="component" value="Unassembled WGS sequence"/>
</dbReference>
<evidence type="ECO:0000313" key="1">
    <source>
        <dbReference type="EMBL" id="CAD8117972.1"/>
    </source>
</evidence>
<keyword evidence="2" id="KW-1185">Reference proteome</keyword>
<dbReference type="AlphaFoldDB" id="A0A8S1QS46"/>
<comment type="caution">
    <text evidence="1">The sequence shown here is derived from an EMBL/GenBank/DDBJ whole genome shotgun (WGS) entry which is preliminary data.</text>
</comment>
<accession>A0A8S1QS46</accession>